<dbReference type="AlphaFoldDB" id="A0A6N9U2H4"/>
<comment type="caution">
    <text evidence="2">The sequence shown here is derived from an EMBL/GenBank/DDBJ whole genome shotgun (WGS) entry which is preliminary data.</text>
</comment>
<dbReference type="EMBL" id="JAAGLQ010000231">
    <property type="protein sequence ID" value="NEA16233.1"/>
    <property type="molecule type" value="Genomic_DNA"/>
</dbReference>
<dbReference type="Proteomes" id="UP000471293">
    <property type="component" value="Unassembled WGS sequence"/>
</dbReference>
<evidence type="ECO:0000256" key="1">
    <source>
        <dbReference type="SAM" id="MobiDB-lite"/>
    </source>
</evidence>
<sequence length="349" mass="36903">GATPAGTGRVLTARTVLPDRTLVDPVDWAPAPERVYPVALTALNLPPATVTVVPAGPPAPGHGDGLGAALDEALATAGPGGRPSPLLRTVADPRQAGDLHFRLERRGPAVHVLRRDGSRFVAPLPLLAPEDARRIADCLVHLTRWHRLRNLAPRPSPLDGLVRVEVGAWGAPAGRPLVPDGSGEIVCAYTPGRGGHPEPPLLSIRLRNRSPDRALWCLLLDLTDGYGSHAALYPGHFIAPGHTGHALDGEPVRFSLPAGRAPVPGAEARDWLKLVVAECELNTVPFHLPAWAPERVGSRTSRPDGGDGVLRFSPLPPAPGTRDLGGVTTRPYGHWTTRTLTLRTVVPAS</sequence>
<reference evidence="2 3" key="1">
    <citation type="submission" date="2020-01" db="EMBL/GenBank/DDBJ databases">
        <title>Insect and environment-associated Actinomycetes.</title>
        <authorList>
            <person name="Currrie C."/>
            <person name="Chevrette M."/>
            <person name="Carlson C."/>
            <person name="Stubbendieck R."/>
            <person name="Wendt-Pienkowski E."/>
        </authorList>
    </citation>
    <scope>NUCLEOTIDE SEQUENCE [LARGE SCALE GENOMIC DNA]</scope>
    <source>
        <strain evidence="2 3">SID11342</strain>
    </source>
</reference>
<feature type="region of interest" description="Disordered" evidence="1">
    <location>
        <begin position="295"/>
        <end position="330"/>
    </location>
</feature>
<name>A0A6N9U2H4_STRHA</name>
<feature type="non-terminal residue" evidence="2">
    <location>
        <position position="1"/>
    </location>
</feature>
<protein>
    <submittedName>
        <fullName evidence="2">Caspase family protein</fullName>
    </submittedName>
</protein>
<evidence type="ECO:0000313" key="2">
    <source>
        <dbReference type="EMBL" id="NEA16233.1"/>
    </source>
</evidence>
<evidence type="ECO:0000313" key="3">
    <source>
        <dbReference type="Proteomes" id="UP000471293"/>
    </source>
</evidence>
<gene>
    <name evidence="2" type="ORF">G3I29_11980</name>
</gene>
<accession>A0A6N9U2H4</accession>
<organism evidence="2 3">
    <name type="scientific">Streptomyces halstedii</name>
    <dbReference type="NCBI Taxonomy" id="1944"/>
    <lineage>
        <taxon>Bacteria</taxon>
        <taxon>Bacillati</taxon>
        <taxon>Actinomycetota</taxon>
        <taxon>Actinomycetes</taxon>
        <taxon>Kitasatosporales</taxon>
        <taxon>Streptomycetaceae</taxon>
        <taxon>Streptomyces</taxon>
    </lineage>
</organism>
<proteinExistence type="predicted"/>